<accession>A0A6M6EC94</accession>
<feature type="transmembrane region" description="Helical" evidence="1">
    <location>
        <begin position="54"/>
        <end position="76"/>
    </location>
</feature>
<reference evidence="2 3" key="1">
    <citation type="submission" date="2019-10" db="EMBL/GenBank/DDBJ databases">
        <title>Complete genome sequences for adaption low water activity.</title>
        <authorList>
            <person name="Zhao L."/>
            <person name="Zhong J."/>
        </authorList>
    </citation>
    <scope>NUCLEOTIDE SEQUENCE [LARGE SCALE GENOMIC DNA]</scope>
    <source>
        <strain evidence="2 3">FDU301</strain>
        <plasmid evidence="3">pfdu301b</plasmid>
    </source>
</reference>
<keyword evidence="1" id="KW-0472">Membrane</keyword>
<evidence type="ECO:0000313" key="2">
    <source>
        <dbReference type="EMBL" id="QJX81105.1"/>
    </source>
</evidence>
<evidence type="ECO:0000313" key="3">
    <source>
        <dbReference type="Proteomes" id="UP000501076"/>
    </source>
</evidence>
<protein>
    <submittedName>
        <fullName evidence="2">Uncharacterized protein</fullName>
    </submittedName>
</protein>
<dbReference type="RefSeq" id="WP_053488435.1">
    <property type="nucleotide sequence ID" value="NZ_CP045274.1"/>
</dbReference>
<keyword evidence="2" id="KW-0614">Plasmid</keyword>
<dbReference type="EMBL" id="CP045274">
    <property type="protein sequence ID" value="QJX81105.1"/>
    <property type="molecule type" value="Genomic_DNA"/>
</dbReference>
<sequence length="79" mass="9360">MSKKTSEYVIFLLWFIFLFTLWALVTLLEGTNGQWWSILRLNPEVPEPFALEFSYLKIIIAAILSFMLAYFIVLLLRKK</sequence>
<keyword evidence="1" id="KW-1133">Transmembrane helix</keyword>
<keyword evidence="1" id="KW-0812">Transmembrane</keyword>
<proteinExistence type="predicted"/>
<gene>
    <name evidence="2" type="ORF">FDZ14_33925</name>
</gene>
<evidence type="ECO:0000256" key="1">
    <source>
        <dbReference type="SAM" id="Phobius"/>
    </source>
</evidence>
<organism evidence="2 3">
    <name type="scientific">Priestia megaterium</name>
    <name type="common">Bacillus megaterium</name>
    <dbReference type="NCBI Taxonomy" id="1404"/>
    <lineage>
        <taxon>Bacteria</taxon>
        <taxon>Bacillati</taxon>
        <taxon>Bacillota</taxon>
        <taxon>Bacilli</taxon>
        <taxon>Bacillales</taxon>
        <taxon>Bacillaceae</taxon>
        <taxon>Priestia</taxon>
    </lineage>
</organism>
<dbReference type="AlphaFoldDB" id="A0A6M6EC94"/>
<name>A0A6M6EC94_PRIMG</name>
<dbReference type="Proteomes" id="UP000501076">
    <property type="component" value="Plasmid pFDU301B"/>
</dbReference>
<geneLocation type="plasmid" evidence="3">
    <name>pfdu301b</name>
</geneLocation>